<feature type="compositionally biased region" description="Basic and acidic residues" evidence="1">
    <location>
        <begin position="928"/>
        <end position="958"/>
    </location>
</feature>
<proteinExistence type="predicted"/>
<feature type="region of interest" description="Disordered" evidence="1">
    <location>
        <begin position="396"/>
        <end position="416"/>
    </location>
</feature>
<dbReference type="OrthoDB" id="2799149at2759"/>
<dbReference type="AlphaFoldDB" id="A0A8H5FUF4"/>
<sequence>MPTPPHSRQTPPHLPRTSQPMETPTNPLPGAFPMSSGQSCDFEAGANQLPSQVFESAEGLRLRDATWHGIEAPGDGNGTEPTRASEPQGPTNESRGSPNRQGLQSSSLNPELQSPHIPMELRSSPNTNERQRTSKYMESRGSINTSNNRDNESRGYRDYDVNFEVEQTQEARTTKTVSPMSGNMTPRDIPIGNRTQNTPPEREMTPLPIDELNEARYQTTWEVMNITDIRRQRQIIEQAEKITRETYIGLGIVDYKQNPTYQEHINKNVGRLASAYQKLKLRKNSGSETPMSQLSQEYHTTYGKDKYPRTSSSSSTLSESPYITTGTRRQPITIVEQPAPRAPPVFPLIKTERSPSIIHTQPTIEEAYEGLFAPQQPGESDQQYGLRIAAQERQQRIQDEHDDTRRMNDTHRRGGSKIAQTYQTDDQDNFNPFIVKYPPHLTPRTVVSAPSQDGAGEMSLTQVYNSYHVSAENNSKVRRSLPQRPLQQTQRNPNHQPPIPHLPVPITANQPLTGRLQQSQFEANQQQGTIGVQSPQVQRPLPQLPAAKKSQLKNPSGTYSFLQSQTQIPFESTTRNISPNAQSNSQKGNRVTFKDEPRQRKIPIENEKYHIRDYSGPSEDHQPERQSEEPQRPEVQRGYSMARNISVGPNPGISEAAEQYRERMHNRLKDIVHTHLSQLPEKIEGYKHNANRSPGDGGIEPYSGSPKFSELERFVTTVCLDYALRGLGGPGIQRDKVRMMHLVYYLRGEAKNLIVRHVMSATRTKEDWTFEKCLCTLYDRFVRPTSTQEARENLKKTKYKPEAGVQEFYDNLKEHASNMTVHPDNYYLVELFLKRIPSVMKKELLVRNGLQPEVNTLEEFLDYAVSYESRRGMISYYDSISKAGREKKSKDRPKEMKKDEQDERRKPKGARPITKQNRKRNNWNTKTQDWKAKGRDNNKAEERKKMDEPKTINKKDSYNKPTKPFIKDLKKDGNKGFIKKKEDKTTHLRAAHSDTENDDIDSPGNGENWYETNSDEEVEQEGGVTSASENDNHDSDVDTTTDIEVEDFDSWIDESDDESDDRMNALSVAPSKHGQKEGQRPETVAKFKKISVPKSREKIERPQPTAEEKQCLASLVRIGGLEAWALWDSGSTTTGITPVFAQLANIKVHELRNPHILQLGTVGSRSMIKYGTTLNINIGDHTTSTYVDIANFDRYDAIIGTPFMRENHVKLDFERNEIEFNGQRIPALTIRMESDATRLRRYRTTDKVKK</sequence>
<protein>
    <submittedName>
        <fullName evidence="2">Uncharacterized protein</fullName>
    </submittedName>
</protein>
<feature type="compositionally biased region" description="Low complexity" evidence="1">
    <location>
        <begin position="310"/>
        <end position="320"/>
    </location>
</feature>
<feature type="compositionally biased region" description="Polar residues" evidence="1">
    <location>
        <begin position="1"/>
        <end position="25"/>
    </location>
</feature>
<feature type="compositionally biased region" description="Acidic residues" evidence="1">
    <location>
        <begin position="1037"/>
        <end position="1060"/>
    </location>
</feature>
<keyword evidence="3" id="KW-1185">Reference proteome</keyword>
<gene>
    <name evidence="2" type="ORF">D9756_009169</name>
</gene>
<evidence type="ECO:0000313" key="2">
    <source>
        <dbReference type="EMBL" id="KAF5350170.1"/>
    </source>
</evidence>
<feature type="compositionally biased region" description="Basic and acidic residues" evidence="1">
    <location>
        <begin position="129"/>
        <end position="138"/>
    </location>
</feature>
<feature type="region of interest" description="Disordered" evidence="1">
    <location>
        <begin position="572"/>
        <end position="637"/>
    </location>
</feature>
<feature type="region of interest" description="Disordered" evidence="1">
    <location>
        <begin position="1"/>
        <end position="156"/>
    </location>
</feature>
<feature type="compositionally biased region" description="Basic and acidic residues" evidence="1">
    <location>
        <begin position="965"/>
        <end position="995"/>
    </location>
</feature>
<evidence type="ECO:0000256" key="1">
    <source>
        <dbReference type="SAM" id="MobiDB-lite"/>
    </source>
</evidence>
<feature type="compositionally biased region" description="Polar residues" evidence="1">
    <location>
        <begin position="572"/>
        <end position="589"/>
    </location>
</feature>
<name>A0A8H5FUF4_9AGAR</name>
<feature type="compositionally biased region" description="Basic and acidic residues" evidence="1">
    <location>
        <begin position="1074"/>
        <end position="1083"/>
    </location>
</feature>
<accession>A0A8H5FUF4</accession>
<feature type="compositionally biased region" description="Polar residues" evidence="1">
    <location>
        <begin position="88"/>
        <end position="112"/>
    </location>
</feature>
<feature type="region of interest" description="Disordered" evidence="1">
    <location>
        <begin position="170"/>
        <end position="205"/>
    </location>
</feature>
<feature type="region of interest" description="Disordered" evidence="1">
    <location>
        <begin position="471"/>
        <end position="508"/>
    </location>
</feature>
<feature type="compositionally biased region" description="Basic and acidic residues" evidence="1">
    <location>
        <begin position="883"/>
        <end position="905"/>
    </location>
</feature>
<feature type="compositionally biased region" description="Polar residues" evidence="1">
    <location>
        <begin position="485"/>
        <end position="494"/>
    </location>
</feature>
<organism evidence="2 3">
    <name type="scientific">Leucocoprinus leucothites</name>
    <dbReference type="NCBI Taxonomy" id="201217"/>
    <lineage>
        <taxon>Eukaryota</taxon>
        <taxon>Fungi</taxon>
        <taxon>Dikarya</taxon>
        <taxon>Basidiomycota</taxon>
        <taxon>Agaricomycotina</taxon>
        <taxon>Agaricomycetes</taxon>
        <taxon>Agaricomycetidae</taxon>
        <taxon>Agaricales</taxon>
        <taxon>Agaricineae</taxon>
        <taxon>Agaricaceae</taxon>
        <taxon>Leucocoprinus</taxon>
    </lineage>
</organism>
<reference evidence="2 3" key="1">
    <citation type="journal article" date="2020" name="ISME J.">
        <title>Uncovering the hidden diversity of litter-decomposition mechanisms in mushroom-forming fungi.</title>
        <authorList>
            <person name="Floudas D."/>
            <person name="Bentzer J."/>
            <person name="Ahren D."/>
            <person name="Johansson T."/>
            <person name="Persson P."/>
            <person name="Tunlid A."/>
        </authorList>
    </citation>
    <scope>NUCLEOTIDE SEQUENCE [LARGE SCALE GENOMIC DNA]</scope>
    <source>
        <strain evidence="2 3">CBS 146.42</strain>
    </source>
</reference>
<feature type="compositionally biased region" description="Basic and acidic residues" evidence="1">
    <location>
        <begin position="396"/>
        <end position="412"/>
    </location>
</feature>
<dbReference type="Pfam" id="PF08284">
    <property type="entry name" value="RVP_2"/>
    <property type="match status" value="1"/>
</dbReference>
<dbReference type="InterPro" id="IPR021109">
    <property type="entry name" value="Peptidase_aspartic_dom_sf"/>
</dbReference>
<comment type="caution">
    <text evidence="2">The sequence shown here is derived from an EMBL/GenBank/DDBJ whole genome shotgun (WGS) entry which is preliminary data.</text>
</comment>
<feature type="region of interest" description="Disordered" evidence="1">
    <location>
        <begin position="883"/>
        <end position="1083"/>
    </location>
</feature>
<dbReference type="EMBL" id="JAACJO010000015">
    <property type="protein sequence ID" value="KAF5350170.1"/>
    <property type="molecule type" value="Genomic_DNA"/>
</dbReference>
<dbReference type="Proteomes" id="UP000559027">
    <property type="component" value="Unassembled WGS sequence"/>
</dbReference>
<evidence type="ECO:0000313" key="3">
    <source>
        <dbReference type="Proteomes" id="UP000559027"/>
    </source>
</evidence>
<feature type="region of interest" description="Disordered" evidence="1">
    <location>
        <begin position="302"/>
        <end position="329"/>
    </location>
</feature>
<feature type="compositionally biased region" description="Polar residues" evidence="1">
    <location>
        <begin position="170"/>
        <end position="184"/>
    </location>
</feature>
<dbReference type="CDD" id="cd00303">
    <property type="entry name" value="retropepsin_like"/>
    <property type="match status" value="1"/>
</dbReference>
<dbReference type="Gene3D" id="2.40.70.10">
    <property type="entry name" value="Acid Proteases"/>
    <property type="match status" value="1"/>
</dbReference>
<dbReference type="SUPFAM" id="SSF50630">
    <property type="entry name" value="Acid proteases"/>
    <property type="match status" value="1"/>
</dbReference>
<feature type="compositionally biased region" description="Basic and acidic residues" evidence="1">
    <location>
        <begin position="592"/>
        <end position="635"/>
    </location>
</feature>